<feature type="domain" description="Major facilitator superfamily (MFS) profile" evidence="9">
    <location>
        <begin position="37"/>
        <end position="473"/>
    </location>
</feature>
<sequence>MPPKQPLPSSPTPPFSPAGTPRRPSLTVPGRLRVHPLVGLLVLVEFASGILQGGYPILLPHLADTLHFGAGDQAVVLGVEFLVAGIAVPVVSRLGDLHGHRRLLLATLALTLLGYVATALATNLPFLLAGRVLAGMLPCWLPLEFAILRDRLGEERGGHAVGLLVGSLTFGSIVGAVLRPDAWAMALLLALALPTVWRWVPESAARARGRIDWPGAVLLSAGLGLLFGGFTSAGKSTGPVLTAALLLGAAAALALFVRHELRTDAPTVDVRMMARPATAPVFVLSFLLGCALYGAQSPTLSYQSADPAETGYGLDAGSQLLGLLSLPAVLGAMAGALCAHRLGRRFGARPVLACGFALSAAGYGAICLGHAAAWQFVAPTACAGLGGGLGLTLLPGLLMRRLPLEQTGVGTGVYNTLKTLAGAAAGAAGAALLDTLALRAGVPTERAYVLVWALCAVLCGVGVPVALALREER</sequence>
<feature type="transmembrane region" description="Helical" evidence="8">
    <location>
        <begin position="183"/>
        <end position="201"/>
    </location>
</feature>
<dbReference type="RefSeq" id="WP_075017468.1">
    <property type="nucleotide sequence ID" value="NZ_FODD01000024.1"/>
</dbReference>
<protein>
    <submittedName>
        <fullName evidence="10">Major Facilitator Superfamily protein</fullName>
    </submittedName>
</protein>
<gene>
    <name evidence="10" type="ORF">SAMN05216267_10241</name>
</gene>
<feature type="transmembrane region" description="Helical" evidence="8">
    <location>
        <begin position="316"/>
        <end position="339"/>
    </location>
</feature>
<feature type="region of interest" description="Disordered" evidence="7">
    <location>
        <begin position="1"/>
        <end position="23"/>
    </location>
</feature>
<dbReference type="InterPro" id="IPR020846">
    <property type="entry name" value="MFS_dom"/>
</dbReference>
<evidence type="ECO:0000313" key="10">
    <source>
        <dbReference type="EMBL" id="SEO34765.1"/>
    </source>
</evidence>
<evidence type="ECO:0000256" key="5">
    <source>
        <dbReference type="ARBA" id="ARBA00023136"/>
    </source>
</evidence>
<dbReference type="SUPFAM" id="SSF103473">
    <property type="entry name" value="MFS general substrate transporter"/>
    <property type="match status" value="1"/>
</dbReference>
<comment type="subcellular location">
    <subcellularLocation>
        <location evidence="1">Cell membrane</location>
        <topology evidence="1">Multi-pass membrane protein</topology>
    </subcellularLocation>
</comment>
<feature type="transmembrane region" description="Helical" evidence="8">
    <location>
        <begin position="160"/>
        <end position="177"/>
    </location>
</feature>
<dbReference type="InterPro" id="IPR036259">
    <property type="entry name" value="MFS_trans_sf"/>
</dbReference>
<dbReference type="PANTHER" id="PTHR42718">
    <property type="entry name" value="MAJOR FACILITATOR SUPERFAMILY MULTIDRUG TRANSPORTER MFSC"/>
    <property type="match status" value="1"/>
</dbReference>
<keyword evidence="11" id="KW-1185">Reference proteome</keyword>
<feature type="transmembrane region" description="Helical" evidence="8">
    <location>
        <begin position="239"/>
        <end position="257"/>
    </location>
</feature>
<dbReference type="InterPro" id="IPR011701">
    <property type="entry name" value="MFS"/>
</dbReference>
<feature type="transmembrane region" description="Helical" evidence="8">
    <location>
        <begin position="128"/>
        <end position="148"/>
    </location>
</feature>
<dbReference type="GO" id="GO:0046677">
    <property type="term" value="P:response to antibiotic"/>
    <property type="evidence" value="ECO:0007669"/>
    <property type="project" value="UniProtKB-KW"/>
</dbReference>
<feature type="transmembrane region" description="Helical" evidence="8">
    <location>
        <begin position="447"/>
        <end position="469"/>
    </location>
</feature>
<keyword evidence="5 8" id="KW-0472">Membrane</keyword>
<feature type="transmembrane region" description="Helical" evidence="8">
    <location>
        <begin position="74"/>
        <end position="91"/>
    </location>
</feature>
<proteinExistence type="predicted"/>
<feature type="transmembrane region" description="Helical" evidence="8">
    <location>
        <begin position="377"/>
        <end position="399"/>
    </location>
</feature>
<keyword evidence="2" id="KW-0813">Transport</keyword>
<dbReference type="Proteomes" id="UP000181951">
    <property type="component" value="Unassembled WGS sequence"/>
</dbReference>
<feature type="transmembrane region" description="Helical" evidence="8">
    <location>
        <begin position="351"/>
        <end position="371"/>
    </location>
</feature>
<dbReference type="Gene3D" id="1.20.1250.20">
    <property type="entry name" value="MFS general substrate transporter like domains"/>
    <property type="match status" value="2"/>
</dbReference>
<feature type="transmembrane region" description="Helical" evidence="8">
    <location>
        <begin position="213"/>
        <end position="233"/>
    </location>
</feature>
<evidence type="ECO:0000256" key="8">
    <source>
        <dbReference type="SAM" id="Phobius"/>
    </source>
</evidence>
<dbReference type="GO" id="GO:0005886">
    <property type="term" value="C:plasma membrane"/>
    <property type="evidence" value="ECO:0007669"/>
    <property type="project" value="UniProtKB-SubCell"/>
</dbReference>
<keyword evidence="3 8" id="KW-0812">Transmembrane</keyword>
<dbReference type="Pfam" id="PF07690">
    <property type="entry name" value="MFS_1"/>
    <property type="match status" value="2"/>
</dbReference>
<name>A0A1H8NYR8_9ACTN</name>
<feature type="compositionally biased region" description="Pro residues" evidence="7">
    <location>
        <begin position="1"/>
        <end position="16"/>
    </location>
</feature>
<evidence type="ECO:0000256" key="6">
    <source>
        <dbReference type="ARBA" id="ARBA00023251"/>
    </source>
</evidence>
<keyword evidence="6" id="KW-0046">Antibiotic resistance</keyword>
<keyword evidence="4 8" id="KW-1133">Transmembrane helix</keyword>
<evidence type="ECO:0000256" key="3">
    <source>
        <dbReference type="ARBA" id="ARBA00022692"/>
    </source>
</evidence>
<evidence type="ECO:0000313" key="11">
    <source>
        <dbReference type="Proteomes" id="UP000181951"/>
    </source>
</evidence>
<evidence type="ECO:0000256" key="2">
    <source>
        <dbReference type="ARBA" id="ARBA00022448"/>
    </source>
</evidence>
<dbReference type="STRING" id="310780.SAMN05216267_10241"/>
<feature type="transmembrane region" description="Helical" evidence="8">
    <location>
        <begin position="420"/>
        <end position="441"/>
    </location>
</feature>
<dbReference type="AlphaFoldDB" id="A0A1H8NYR8"/>
<accession>A0A1H8NYR8</accession>
<feature type="transmembrane region" description="Helical" evidence="8">
    <location>
        <begin position="103"/>
        <end position="122"/>
    </location>
</feature>
<dbReference type="EMBL" id="FODD01000024">
    <property type="protein sequence ID" value="SEO34765.1"/>
    <property type="molecule type" value="Genomic_DNA"/>
</dbReference>
<dbReference type="PANTHER" id="PTHR42718:SF9">
    <property type="entry name" value="MAJOR FACILITATOR SUPERFAMILY MULTIDRUG TRANSPORTER MFSC"/>
    <property type="match status" value="1"/>
</dbReference>
<feature type="transmembrane region" description="Helical" evidence="8">
    <location>
        <begin position="277"/>
        <end position="296"/>
    </location>
</feature>
<dbReference type="PROSITE" id="PS50850">
    <property type="entry name" value="MFS"/>
    <property type="match status" value="1"/>
</dbReference>
<evidence type="ECO:0000256" key="1">
    <source>
        <dbReference type="ARBA" id="ARBA00004651"/>
    </source>
</evidence>
<reference evidence="10 11" key="1">
    <citation type="submission" date="2016-10" db="EMBL/GenBank/DDBJ databases">
        <authorList>
            <person name="de Groot N.N."/>
        </authorList>
    </citation>
    <scope>NUCLEOTIDE SEQUENCE [LARGE SCALE GENOMIC DNA]</scope>
    <source>
        <strain evidence="10 11">CGMCC 4.2026</strain>
    </source>
</reference>
<evidence type="ECO:0000256" key="4">
    <source>
        <dbReference type="ARBA" id="ARBA00022989"/>
    </source>
</evidence>
<evidence type="ECO:0000259" key="9">
    <source>
        <dbReference type="PROSITE" id="PS50850"/>
    </source>
</evidence>
<organism evidence="10 11">
    <name type="scientific">Actinacidiphila rubida</name>
    <dbReference type="NCBI Taxonomy" id="310780"/>
    <lineage>
        <taxon>Bacteria</taxon>
        <taxon>Bacillati</taxon>
        <taxon>Actinomycetota</taxon>
        <taxon>Actinomycetes</taxon>
        <taxon>Kitasatosporales</taxon>
        <taxon>Streptomycetaceae</taxon>
        <taxon>Actinacidiphila</taxon>
    </lineage>
</organism>
<feature type="transmembrane region" description="Helical" evidence="8">
    <location>
        <begin position="32"/>
        <end position="54"/>
    </location>
</feature>
<evidence type="ECO:0000256" key="7">
    <source>
        <dbReference type="SAM" id="MobiDB-lite"/>
    </source>
</evidence>
<dbReference type="GO" id="GO:0022857">
    <property type="term" value="F:transmembrane transporter activity"/>
    <property type="evidence" value="ECO:0007669"/>
    <property type="project" value="InterPro"/>
</dbReference>